<dbReference type="InterPro" id="IPR043504">
    <property type="entry name" value="Peptidase_S1_PA_chymotrypsin"/>
</dbReference>
<dbReference type="EMBL" id="JAUIZM010000009">
    <property type="protein sequence ID" value="KAK1362890.1"/>
    <property type="molecule type" value="Genomic_DNA"/>
</dbReference>
<name>A0AAD8HB87_9APIA</name>
<dbReference type="PANTHER" id="PTHR43019:SF48">
    <property type="entry name" value="PEPTIDASE S1, PA CLAN-RELATED"/>
    <property type="match status" value="1"/>
</dbReference>
<comment type="caution">
    <text evidence="2">The sequence shown here is derived from an EMBL/GenBank/DDBJ whole genome shotgun (WGS) entry which is preliminary data.</text>
</comment>
<dbReference type="Gene3D" id="2.40.10.120">
    <property type="match status" value="1"/>
</dbReference>
<dbReference type="Proteomes" id="UP001237642">
    <property type="component" value="Unassembled WGS sequence"/>
</dbReference>
<dbReference type="SUPFAM" id="SSF50494">
    <property type="entry name" value="Trypsin-like serine proteases"/>
    <property type="match status" value="1"/>
</dbReference>
<reference evidence="2" key="2">
    <citation type="submission" date="2023-05" db="EMBL/GenBank/DDBJ databases">
        <authorList>
            <person name="Schelkunov M.I."/>
        </authorList>
    </citation>
    <scope>NUCLEOTIDE SEQUENCE</scope>
    <source>
        <strain evidence="2">Hsosn_3</strain>
        <tissue evidence="2">Leaf</tissue>
    </source>
</reference>
<dbReference type="InterPro" id="IPR009003">
    <property type="entry name" value="Peptidase_S1_PA"/>
</dbReference>
<protein>
    <recommendedName>
        <fullName evidence="4">Serine protease</fullName>
    </recommendedName>
</protein>
<keyword evidence="3" id="KW-1185">Reference proteome</keyword>
<proteinExistence type="predicted"/>
<dbReference type="Pfam" id="PF13365">
    <property type="entry name" value="Trypsin_2"/>
    <property type="match status" value="1"/>
</dbReference>
<reference evidence="2" key="1">
    <citation type="submission" date="2023-02" db="EMBL/GenBank/DDBJ databases">
        <title>Genome of toxic invasive species Heracleum sosnowskyi carries increased number of genes despite the absence of recent whole-genome duplications.</title>
        <authorList>
            <person name="Schelkunov M."/>
            <person name="Shtratnikova V."/>
            <person name="Makarenko M."/>
            <person name="Klepikova A."/>
            <person name="Omelchenko D."/>
            <person name="Novikova G."/>
            <person name="Obukhova E."/>
            <person name="Bogdanov V."/>
            <person name="Penin A."/>
            <person name="Logacheva M."/>
        </authorList>
    </citation>
    <scope>NUCLEOTIDE SEQUENCE</scope>
    <source>
        <strain evidence="2">Hsosn_3</strain>
        <tissue evidence="2">Leaf</tissue>
    </source>
</reference>
<organism evidence="2 3">
    <name type="scientific">Heracleum sosnowskyi</name>
    <dbReference type="NCBI Taxonomy" id="360622"/>
    <lineage>
        <taxon>Eukaryota</taxon>
        <taxon>Viridiplantae</taxon>
        <taxon>Streptophyta</taxon>
        <taxon>Embryophyta</taxon>
        <taxon>Tracheophyta</taxon>
        <taxon>Spermatophyta</taxon>
        <taxon>Magnoliopsida</taxon>
        <taxon>eudicotyledons</taxon>
        <taxon>Gunneridae</taxon>
        <taxon>Pentapetalae</taxon>
        <taxon>asterids</taxon>
        <taxon>campanulids</taxon>
        <taxon>Apiales</taxon>
        <taxon>Apiaceae</taxon>
        <taxon>Apioideae</taxon>
        <taxon>apioid superclade</taxon>
        <taxon>Tordylieae</taxon>
        <taxon>Tordyliinae</taxon>
        <taxon>Heracleum</taxon>
    </lineage>
</organism>
<sequence>MDAFDNSEQIRHTQLSDNSEHIRHTQLSENLKPIIWVIKVSGVVKRHPQKFFATGFSMRNDGLLLTSAHAINGVTAMKIKARKLTEEKFETAEVKYIRLKWDLALLKVNNVTDCSVGEFVSDGSIWKGQPLLHIGHPFDFVGSYLIGRACFSCVENVISPRNSENCGSYDSKACKQTPEYRVMGHMWNRAYFSRNQDLSFSFEKSLVPSVPIVQCNGINARPGSSGGPLFNMEGKVAGMLVGKVDGFDIAIHVAALKMFFTDATTPSGPDATAPSGPEEPSKKQRIC</sequence>
<dbReference type="Gene3D" id="2.40.10.10">
    <property type="entry name" value="Trypsin-like serine proteases"/>
    <property type="match status" value="1"/>
</dbReference>
<evidence type="ECO:0000256" key="1">
    <source>
        <dbReference type="SAM" id="MobiDB-lite"/>
    </source>
</evidence>
<feature type="region of interest" description="Disordered" evidence="1">
    <location>
        <begin position="1"/>
        <end position="21"/>
    </location>
</feature>
<dbReference type="AlphaFoldDB" id="A0AAD8HB87"/>
<accession>A0AAD8HB87</accession>
<gene>
    <name evidence="2" type="ORF">POM88_038451</name>
</gene>
<evidence type="ECO:0000313" key="3">
    <source>
        <dbReference type="Proteomes" id="UP001237642"/>
    </source>
</evidence>
<evidence type="ECO:0000313" key="2">
    <source>
        <dbReference type="EMBL" id="KAK1362890.1"/>
    </source>
</evidence>
<evidence type="ECO:0008006" key="4">
    <source>
        <dbReference type="Google" id="ProtNLM"/>
    </source>
</evidence>
<dbReference type="PANTHER" id="PTHR43019">
    <property type="entry name" value="SERINE ENDOPROTEASE DEGS"/>
    <property type="match status" value="1"/>
</dbReference>
<feature type="region of interest" description="Disordered" evidence="1">
    <location>
        <begin position="266"/>
        <end position="287"/>
    </location>
</feature>